<dbReference type="PANTHER" id="PTHR43289:SF6">
    <property type="entry name" value="SERINE_THREONINE-PROTEIN KINASE NEKL-3"/>
    <property type="match status" value="1"/>
</dbReference>
<dbReference type="PROSITE" id="PS50011">
    <property type="entry name" value="PROTEIN_KINASE_DOM"/>
    <property type="match status" value="1"/>
</dbReference>
<feature type="binding site" evidence="5">
    <location>
        <position position="60"/>
    </location>
    <ligand>
        <name>ATP</name>
        <dbReference type="ChEBI" id="CHEBI:30616"/>
    </ligand>
</feature>
<dbReference type="InterPro" id="IPR011009">
    <property type="entry name" value="Kinase-like_dom_sf"/>
</dbReference>
<dbReference type="EMBL" id="DSQF01000016">
    <property type="protein sequence ID" value="HGZ43291.1"/>
    <property type="molecule type" value="Genomic_DNA"/>
</dbReference>
<feature type="domain" description="Protein kinase" evidence="6">
    <location>
        <begin position="31"/>
        <end position="306"/>
    </location>
</feature>
<dbReference type="PROSITE" id="PS00107">
    <property type="entry name" value="PROTEIN_KINASE_ATP"/>
    <property type="match status" value="1"/>
</dbReference>
<dbReference type="Gene3D" id="1.10.510.10">
    <property type="entry name" value="Transferase(Phosphotransferase) domain 1"/>
    <property type="match status" value="1"/>
</dbReference>
<keyword evidence="4 5" id="KW-0067">ATP-binding</keyword>
<evidence type="ECO:0000256" key="4">
    <source>
        <dbReference type="ARBA" id="ARBA00022840"/>
    </source>
</evidence>
<organism evidence="7">
    <name type="scientific">Eiseniibacteriota bacterium</name>
    <dbReference type="NCBI Taxonomy" id="2212470"/>
    <lineage>
        <taxon>Bacteria</taxon>
        <taxon>Candidatus Eiseniibacteriota</taxon>
    </lineage>
</organism>
<sequence length="900" mass="96134">MGHARARRRSRPPVVWCPGMPLAPGTRIGPYEILAPLGAGGMGEVWRARDPRLARDVAIKALPDAFARDPERVARFEREARLLAALNHPHIAGILGLEEAAGRRYLVLEYVEGVTLAERLAKGALPVAEALDLCRQIAAGVESAHEAGIVHRDLKPGNVKITPAGEVKVLDFGLAKGAAARGGAASDLSASPTVTHAETGQGVILGTAAYMSPEQARGKPVDRRTDIWSFGCVLYECLAGRRLHDGETLSDVVAKILEREPEWSALPATTPPHVRDLLQRCLEKDARRRLRDIGEARLALEGGATVSGIRRAEAPAAAARRGLPAWLPWALAALMGALAAAAFVARPPAPGGAEATRLVVLPPPGHRPDADASSMALSPDGRTLAFCAADSTGRMALWVRPLGSFEARPLPGTAGASQPFWAPGGRDLGFFAAGKLRRVALDGGRVSDVCDAPNGRGGAWSERGEIVFAPAGGGPLFRVSEDGGEPLQATRLDSTHGETAHRFPCVLPGGRHVMYVVLPRVREAMRVVVAPLDGGPAADLLTADGAAVYASGHLLFARNGRVHAQPFDARSRRLSGRAVPLEEEPGASSVSGAPLFAAAGRTIAFSSSTPNSWLEWFDAQMRPAGRAAVPPGRYDSPAFWPDGRTLLVTREEKQGRSDLWSFDLEREVLTRLTSGPAINQMGVVSPDGRRVVFRSDRNGRFDLYVKDVASGAPESLAVASPSTFSEPFDWSRDGRLLAYAVLDPATGWDLWVLPMDGGGPARPALRTRFNERYPAFSPDGRWLCYASDESGRDEIHVRSFPDGGVVRRVSTRGGIAPRWRSDGRQIMFPDGGANIEAVDVTPGADLRIGVPRVLGRMPRGTFGGSPLPDFSRLLFTVAEARDDAGAYRVVLDWPAALARR</sequence>
<evidence type="ECO:0000256" key="2">
    <source>
        <dbReference type="ARBA" id="ARBA00022741"/>
    </source>
</evidence>
<accession>A0A832I206</accession>
<gene>
    <name evidence="7" type="ORF">ENR23_07680</name>
</gene>
<protein>
    <submittedName>
        <fullName evidence="7">Serine/threonine-protein kinase</fullName>
    </submittedName>
</protein>
<dbReference type="Pfam" id="PF00069">
    <property type="entry name" value="Pkinase"/>
    <property type="match status" value="1"/>
</dbReference>
<dbReference type="Gene3D" id="3.30.200.20">
    <property type="entry name" value="Phosphorylase Kinase, domain 1"/>
    <property type="match status" value="1"/>
</dbReference>
<dbReference type="GO" id="GO:0004674">
    <property type="term" value="F:protein serine/threonine kinase activity"/>
    <property type="evidence" value="ECO:0007669"/>
    <property type="project" value="TreeGrafter"/>
</dbReference>
<evidence type="ECO:0000256" key="1">
    <source>
        <dbReference type="ARBA" id="ARBA00022679"/>
    </source>
</evidence>
<dbReference type="SUPFAM" id="SSF82171">
    <property type="entry name" value="DPP6 N-terminal domain-like"/>
    <property type="match status" value="2"/>
</dbReference>
<dbReference type="Gene3D" id="2.120.10.30">
    <property type="entry name" value="TolB, C-terminal domain"/>
    <property type="match status" value="3"/>
</dbReference>
<proteinExistence type="predicted"/>
<evidence type="ECO:0000259" key="6">
    <source>
        <dbReference type="PROSITE" id="PS50011"/>
    </source>
</evidence>
<dbReference type="InterPro" id="IPR000719">
    <property type="entry name" value="Prot_kinase_dom"/>
</dbReference>
<dbReference type="PANTHER" id="PTHR43289">
    <property type="entry name" value="MITOGEN-ACTIVATED PROTEIN KINASE KINASE KINASE 20-RELATED"/>
    <property type="match status" value="1"/>
</dbReference>
<keyword evidence="1" id="KW-0808">Transferase</keyword>
<dbReference type="SMART" id="SM00220">
    <property type="entry name" value="S_TKc"/>
    <property type="match status" value="1"/>
</dbReference>
<dbReference type="InterPro" id="IPR017441">
    <property type="entry name" value="Protein_kinase_ATP_BS"/>
</dbReference>
<dbReference type="CDD" id="cd14014">
    <property type="entry name" value="STKc_PknB_like"/>
    <property type="match status" value="1"/>
</dbReference>
<dbReference type="GO" id="GO:0005524">
    <property type="term" value="F:ATP binding"/>
    <property type="evidence" value="ECO:0007669"/>
    <property type="project" value="UniProtKB-UniRule"/>
</dbReference>
<dbReference type="InterPro" id="IPR011042">
    <property type="entry name" value="6-blade_b-propeller_TolB-like"/>
</dbReference>
<evidence type="ECO:0000256" key="3">
    <source>
        <dbReference type="ARBA" id="ARBA00022777"/>
    </source>
</evidence>
<evidence type="ECO:0000256" key="5">
    <source>
        <dbReference type="PROSITE-ProRule" id="PRU10141"/>
    </source>
</evidence>
<dbReference type="AlphaFoldDB" id="A0A832I206"/>
<comment type="caution">
    <text evidence="7">The sequence shown here is derived from an EMBL/GenBank/DDBJ whole genome shotgun (WGS) entry which is preliminary data.</text>
</comment>
<dbReference type="Pfam" id="PF07676">
    <property type="entry name" value="PD40"/>
    <property type="match status" value="4"/>
</dbReference>
<dbReference type="InterPro" id="IPR011659">
    <property type="entry name" value="WD40"/>
</dbReference>
<name>A0A832I206_UNCEI</name>
<keyword evidence="2 5" id="KW-0547">Nucleotide-binding</keyword>
<dbReference type="SUPFAM" id="SSF56112">
    <property type="entry name" value="Protein kinase-like (PK-like)"/>
    <property type="match status" value="1"/>
</dbReference>
<keyword evidence="3 7" id="KW-0418">Kinase</keyword>
<reference evidence="7" key="1">
    <citation type="journal article" date="2020" name="mSystems">
        <title>Genome- and Community-Level Interaction Insights into Carbon Utilization and Element Cycling Functions of Hydrothermarchaeota in Hydrothermal Sediment.</title>
        <authorList>
            <person name="Zhou Z."/>
            <person name="Liu Y."/>
            <person name="Xu W."/>
            <person name="Pan J."/>
            <person name="Luo Z.H."/>
            <person name="Li M."/>
        </authorList>
    </citation>
    <scope>NUCLEOTIDE SEQUENCE [LARGE SCALE GENOMIC DNA]</scope>
    <source>
        <strain evidence="7">SpSt-381</strain>
    </source>
</reference>
<evidence type="ECO:0000313" key="7">
    <source>
        <dbReference type="EMBL" id="HGZ43291.1"/>
    </source>
</evidence>